<evidence type="ECO:0000256" key="5">
    <source>
        <dbReference type="ARBA" id="ARBA00023204"/>
    </source>
</evidence>
<reference evidence="8 9" key="1">
    <citation type="submission" date="2020-09" db="EMBL/GenBank/DDBJ databases">
        <title>Novel species in genus Gordonia.</title>
        <authorList>
            <person name="Zhang G."/>
        </authorList>
    </citation>
    <scope>NUCLEOTIDE SEQUENCE [LARGE SCALE GENOMIC DNA]</scope>
    <source>
        <strain evidence="8 9">ON-33</strain>
    </source>
</reference>
<dbReference type="RefSeq" id="WP_190265646.1">
    <property type="nucleotide sequence ID" value="NZ_BAABAD010000003.1"/>
</dbReference>
<evidence type="ECO:0000256" key="3">
    <source>
        <dbReference type="ARBA" id="ARBA00022679"/>
    </source>
</evidence>
<dbReference type="InterPro" id="IPR036217">
    <property type="entry name" value="MethylDNA_cys_MeTrfase_DNAb"/>
</dbReference>
<evidence type="ECO:0000259" key="7">
    <source>
        <dbReference type="Pfam" id="PF01035"/>
    </source>
</evidence>
<keyword evidence="4" id="KW-0227">DNA damage</keyword>
<keyword evidence="5" id="KW-0234">DNA repair</keyword>
<evidence type="ECO:0000313" key="9">
    <source>
        <dbReference type="Proteomes" id="UP000602395"/>
    </source>
</evidence>
<dbReference type="Pfam" id="PF01035">
    <property type="entry name" value="DNA_binding_1"/>
    <property type="match status" value="1"/>
</dbReference>
<comment type="catalytic activity">
    <reaction evidence="6">
        <text>a 6-O-methyl-2'-deoxyguanosine in DNA + L-cysteinyl-[protein] = S-methyl-L-cysteinyl-[protein] + a 2'-deoxyguanosine in DNA</text>
        <dbReference type="Rhea" id="RHEA:24000"/>
        <dbReference type="Rhea" id="RHEA-COMP:10131"/>
        <dbReference type="Rhea" id="RHEA-COMP:10132"/>
        <dbReference type="Rhea" id="RHEA-COMP:11367"/>
        <dbReference type="Rhea" id="RHEA-COMP:11368"/>
        <dbReference type="ChEBI" id="CHEBI:29950"/>
        <dbReference type="ChEBI" id="CHEBI:82612"/>
        <dbReference type="ChEBI" id="CHEBI:85445"/>
        <dbReference type="ChEBI" id="CHEBI:85448"/>
        <dbReference type="EC" id="2.1.1.63"/>
    </reaction>
</comment>
<dbReference type="EMBL" id="JACWMS010000001">
    <property type="protein sequence ID" value="MBD1318507.1"/>
    <property type="molecule type" value="Genomic_DNA"/>
</dbReference>
<dbReference type="InterPro" id="IPR036388">
    <property type="entry name" value="WH-like_DNA-bd_sf"/>
</dbReference>
<dbReference type="PANTHER" id="PTHR10815">
    <property type="entry name" value="METHYLATED-DNA--PROTEIN-CYSTEINE METHYLTRANSFERASE"/>
    <property type="match status" value="1"/>
</dbReference>
<sequence length="183" mass="19620">MTSTISNPTTTATAATTTARWTSVPTPDGTFTVVADDADRVLASGWTDDPEYLAALVHRSIRPDRLRRGRLDGLRERVDAYYAGTFDALDAVEVVQHSGPFLEHAWSVLRTVTPGAPVTYTQFAELSGNPAAIRGAASACSRNAAALFVPCHRVLRSDGSLGGFRYGLEVKRSLLDREDPAAG</sequence>
<proteinExistence type="predicted"/>
<dbReference type="Gene3D" id="1.10.10.10">
    <property type="entry name" value="Winged helix-like DNA-binding domain superfamily/Winged helix DNA-binding domain"/>
    <property type="match status" value="1"/>
</dbReference>
<keyword evidence="3" id="KW-0808">Transferase</keyword>
<keyword evidence="2" id="KW-0489">Methyltransferase</keyword>
<dbReference type="InterPro" id="IPR001497">
    <property type="entry name" value="MethylDNA_cys_MeTrfase_AS"/>
</dbReference>
<organism evidence="8 9">
    <name type="scientific">Gordonia hankookensis</name>
    <dbReference type="NCBI Taxonomy" id="589403"/>
    <lineage>
        <taxon>Bacteria</taxon>
        <taxon>Bacillati</taxon>
        <taxon>Actinomycetota</taxon>
        <taxon>Actinomycetes</taxon>
        <taxon>Mycobacteriales</taxon>
        <taxon>Gordoniaceae</taxon>
        <taxon>Gordonia</taxon>
    </lineage>
</organism>
<name>A0ABR7W9J8_9ACTN</name>
<dbReference type="SUPFAM" id="SSF46767">
    <property type="entry name" value="Methylated DNA-protein cysteine methyltransferase, C-terminal domain"/>
    <property type="match status" value="1"/>
</dbReference>
<evidence type="ECO:0000256" key="1">
    <source>
        <dbReference type="ARBA" id="ARBA00001286"/>
    </source>
</evidence>
<dbReference type="Proteomes" id="UP000602395">
    <property type="component" value="Unassembled WGS sequence"/>
</dbReference>
<dbReference type="PANTHER" id="PTHR10815:SF13">
    <property type="entry name" value="METHYLATED-DNA--PROTEIN-CYSTEINE METHYLTRANSFERASE"/>
    <property type="match status" value="1"/>
</dbReference>
<evidence type="ECO:0000256" key="4">
    <source>
        <dbReference type="ARBA" id="ARBA00022763"/>
    </source>
</evidence>
<dbReference type="InterPro" id="IPR014048">
    <property type="entry name" value="MethylDNA_cys_MeTrfase_DNA-bd"/>
</dbReference>
<comment type="caution">
    <text evidence="8">The sequence shown here is derived from an EMBL/GenBank/DDBJ whole genome shotgun (WGS) entry which is preliminary data.</text>
</comment>
<gene>
    <name evidence="8" type="ORF">IDF66_02830</name>
</gene>
<dbReference type="PROSITE" id="PS00374">
    <property type="entry name" value="MGMT"/>
    <property type="match status" value="1"/>
</dbReference>
<dbReference type="NCBIfam" id="TIGR00589">
    <property type="entry name" value="ogt"/>
    <property type="match status" value="1"/>
</dbReference>
<protein>
    <submittedName>
        <fullName evidence="8">Methylated-DNA--[protein]-cysteine S-methyltransferase</fullName>
    </submittedName>
</protein>
<evidence type="ECO:0000313" key="8">
    <source>
        <dbReference type="EMBL" id="MBD1318507.1"/>
    </source>
</evidence>
<evidence type="ECO:0000256" key="6">
    <source>
        <dbReference type="ARBA" id="ARBA00049348"/>
    </source>
</evidence>
<comment type="catalytic activity">
    <reaction evidence="1">
        <text>a 4-O-methyl-thymidine in DNA + L-cysteinyl-[protein] = a thymidine in DNA + S-methyl-L-cysteinyl-[protein]</text>
        <dbReference type="Rhea" id="RHEA:53428"/>
        <dbReference type="Rhea" id="RHEA-COMP:10131"/>
        <dbReference type="Rhea" id="RHEA-COMP:10132"/>
        <dbReference type="Rhea" id="RHEA-COMP:13555"/>
        <dbReference type="Rhea" id="RHEA-COMP:13556"/>
        <dbReference type="ChEBI" id="CHEBI:29950"/>
        <dbReference type="ChEBI" id="CHEBI:82612"/>
        <dbReference type="ChEBI" id="CHEBI:137386"/>
        <dbReference type="ChEBI" id="CHEBI:137387"/>
        <dbReference type="EC" id="2.1.1.63"/>
    </reaction>
</comment>
<evidence type="ECO:0000256" key="2">
    <source>
        <dbReference type="ARBA" id="ARBA00022603"/>
    </source>
</evidence>
<feature type="domain" description="Methylated-DNA-[protein]-cysteine S-methyltransferase DNA binding" evidence="7">
    <location>
        <begin position="100"/>
        <end position="178"/>
    </location>
</feature>
<accession>A0ABR7W9J8</accession>
<dbReference type="CDD" id="cd06445">
    <property type="entry name" value="ATase"/>
    <property type="match status" value="1"/>
</dbReference>
<keyword evidence="9" id="KW-1185">Reference proteome</keyword>